<keyword evidence="3" id="KW-1185">Reference proteome</keyword>
<dbReference type="Gene3D" id="3.30.1330.40">
    <property type="entry name" value="RutC-like"/>
    <property type="match status" value="1"/>
</dbReference>
<sequence>MISTAILALAAAAQNPHGARQQATVIMPDDARQRQFQQDYGYADAVVSNGVVYLSGVPAFLAPGETDLDKAFTRAFEALGKSLVRAGVSWDDVVQVQSVHTDVNNQIDAMVKVKNRYMTGKPPAWTAVGTNGLLQPGGIAEITLIAHVPTARGGTQ</sequence>
<dbReference type="GO" id="GO:0005829">
    <property type="term" value="C:cytosol"/>
    <property type="evidence" value="ECO:0007669"/>
    <property type="project" value="TreeGrafter"/>
</dbReference>
<reference evidence="2 3" key="1">
    <citation type="submission" date="2020-08" db="EMBL/GenBank/DDBJ databases">
        <title>Genome sequence of Sphingomonas lutea KCTC 23642T.</title>
        <authorList>
            <person name="Hyun D.-W."/>
            <person name="Bae J.-W."/>
        </authorList>
    </citation>
    <scope>NUCLEOTIDE SEQUENCE [LARGE SCALE GENOMIC DNA]</scope>
    <source>
        <strain evidence="2 3">KCTC 23642</strain>
    </source>
</reference>
<gene>
    <name evidence="2" type="ORF">H9L13_12260</name>
</gene>
<organism evidence="2 3">
    <name type="scientific">Sphingomonas lutea</name>
    <dbReference type="NCBI Taxonomy" id="1045317"/>
    <lineage>
        <taxon>Bacteria</taxon>
        <taxon>Pseudomonadati</taxon>
        <taxon>Pseudomonadota</taxon>
        <taxon>Alphaproteobacteria</taxon>
        <taxon>Sphingomonadales</taxon>
        <taxon>Sphingomonadaceae</taxon>
        <taxon>Sphingomonas</taxon>
    </lineage>
</organism>
<dbReference type="AlphaFoldDB" id="A0A7G9SHN1"/>
<dbReference type="RefSeq" id="WP_187537945.1">
    <property type="nucleotide sequence ID" value="NZ_BAABJT010000001.1"/>
</dbReference>
<dbReference type="EMBL" id="CP060718">
    <property type="protein sequence ID" value="QNN67356.1"/>
    <property type="molecule type" value="Genomic_DNA"/>
</dbReference>
<dbReference type="InterPro" id="IPR006175">
    <property type="entry name" value="YjgF/YER057c/UK114"/>
</dbReference>
<dbReference type="Pfam" id="PF01042">
    <property type="entry name" value="Ribonuc_L-PSP"/>
    <property type="match status" value="1"/>
</dbReference>
<dbReference type="PANTHER" id="PTHR11803">
    <property type="entry name" value="2-IMINOBUTANOATE/2-IMINOPROPANOATE DEAMINASE RIDA"/>
    <property type="match status" value="1"/>
</dbReference>
<dbReference type="GO" id="GO:0019239">
    <property type="term" value="F:deaminase activity"/>
    <property type="evidence" value="ECO:0007669"/>
    <property type="project" value="TreeGrafter"/>
</dbReference>
<dbReference type="Proteomes" id="UP000515971">
    <property type="component" value="Chromosome"/>
</dbReference>
<evidence type="ECO:0000313" key="3">
    <source>
        <dbReference type="Proteomes" id="UP000515971"/>
    </source>
</evidence>
<protein>
    <recommendedName>
        <fullName evidence="4">RidA family protein</fullName>
    </recommendedName>
</protein>
<dbReference type="PANTHER" id="PTHR11803:SF58">
    <property type="entry name" value="PROTEIN HMF1-RELATED"/>
    <property type="match status" value="1"/>
</dbReference>
<dbReference type="KEGG" id="slut:H9L13_12260"/>
<dbReference type="InterPro" id="IPR035959">
    <property type="entry name" value="RutC-like_sf"/>
</dbReference>
<evidence type="ECO:0000313" key="2">
    <source>
        <dbReference type="EMBL" id="QNN67356.1"/>
    </source>
</evidence>
<comment type="similarity">
    <text evidence="1">Belongs to the RutC family.</text>
</comment>
<name>A0A7G9SHN1_9SPHN</name>
<evidence type="ECO:0000256" key="1">
    <source>
        <dbReference type="ARBA" id="ARBA00010552"/>
    </source>
</evidence>
<accession>A0A7G9SHN1</accession>
<evidence type="ECO:0008006" key="4">
    <source>
        <dbReference type="Google" id="ProtNLM"/>
    </source>
</evidence>
<dbReference type="SUPFAM" id="SSF55298">
    <property type="entry name" value="YjgF-like"/>
    <property type="match status" value="1"/>
</dbReference>
<proteinExistence type="inferred from homology"/>